<keyword evidence="3" id="KW-1185">Reference proteome</keyword>
<dbReference type="AlphaFoldDB" id="A0A9N9LKE9"/>
<name>A0A9N9LKE9_9HELO</name>
<feature type="compositionally biased region" description="Basic and acidic residues" evidence="1">
    <location>
        <begin position="1"/>
        <end position="12"/>
    </location>
</feature>
<protein>
    <recommendedName>
        <fullName evidence="4">F-box domain-containing protein</fullName>
    </recommendedName>
</protein>
<feature type="region of interest" description="Disordered" evidence="1">
    <location>
        <begin position="1"/>
        <end position="20"/>
    </location>
</feature>
<organism evidence="2 3">
    <name type="scientific">Hymenoscyphus albidus</name>
    <dbReference type="NCBI Taxonomy" id="595503"/>
    <lineage>
        <taxon>Eukaryota</taxon>
        <taxon>Fungi</taxon>
        <taxon>Dikarya</taxon>
        <taxon>Ascomycota</taxon>
        <taxon>Pezizomycotina</taxon>
        <taxon>Leotiomycetes</taxon>
        <taxon>Helotiales</taxon>
        <taxon>Helotiaceae</taxon>
        <taxon>Hymenoscyphus</taxon>
    </lineage>
</organism>
<comment type="caution">
    <text evidence="2">The sequence shown here is derived from an EMBL/GenBank/DDBJ whole genome shotgun (WGS) entry which is preliminary data.</text>
</comment>
<feature type="compositionally biased region" description="Basic residues" evidence="1">
    <location>
        <begin position="46"/>
        <end position="63"/>
    </location>
</feature>
<feature type="compositionally biased region" description="Pro residues" evidence="1">
    <location>
        <begin position="34"/>
        <end position="45"/>
    </location>
</feature>
<dbReference type="Proteomes" id="UP000701801">
    <property type="component" value="Unassembled WGS sequence"/>
</dbReference>
<evidence type="ECO:0008006" key="4">
    <source>
        <dbReference type="Google" id="ProtNLM"/>
    </source>
</evidence>
<evidence type="ECO:0000256" key="1">
    <source>
        <dbReference type="SAM" id="MobiDB-lite"/>
    </source>
</evidence>
<feature type="region of interest" description="Disordered" evidence="1">
    <location>
        <begin position="27"/>
        <end position="69"/>
    </location>
</feature>
<feature type="region of interest" description="Disordered" evidence="1">
    <location>
        <begin position="260"/>
        <end position="301"/>
    </location>
</feature>
<proteinExistence type="predicted"/>
<sequence length="301" mass="35090">MPQRRNRVERGGDQNGPRRCTSRVARMLANSPSLSPPPRPPPPQPRKVKKKEKPPPKNPRKLSKITGKPFSLGTNIPVKEIATEPFAVEKFPMETWIEIFKNLDAFTATVFKWTCKFGKLLFEEYHTKLYDPQATHNPEKPFPVPLDYDYHDARGRCSWLRLCILPIMIPSHVWDPLKAVFRRAEYADRVVAEMQQECLDRVQEIRTKRREEAKARSVARKEDREERGIDLVDRYEELVERVREENETRAERRIYAMEQLAQLEQNRHSDNSDNSEGSDDEMDRDDISVVSSDADTSDSEE</sequence>
<gene>
    <name evidence="2" type="ORF">HYALB_00007364</name>
</gene>
<dbReference type="EMBL" id="CAJVRM010000095">
    <property type="protein sequence ID" value="CAG8974201.1"/>
    <property type="molecule type" value="Genomic_DNA"/>
</dbReference>
<reference evidence="2" key="1">
    <citation type="submission" date="2021-07" db="EMBL/GenBank/DDBJ databases">
        <authorList>
            <person name="Durling M."/>
        </authorList>
    </citation>
    <scope>NUCLEOTIDE SEQUENCE</scope>
</reference>
<accession>A0A9N9LKE9</accession>
<evidence type="ECO:0000313" key="2">
    <source>
        <dbReference type="EMBL" id="CAG8974201.1"/>
    </source>
</evidence>
<evidence type="ECO:0000313" key="3">
    <source>
        <dbReference type="Proteomes" id="UP000701801"/>
    </source>
</evidence>